<comment type="similarity">
    <text evidence="1">Belongs to the glycosyltransferase group 1 family. Glycosyltransferase 4 subfamily.</text>
</comment>
<evidence type="ECO:0000313" key="5">
    <source>
        <dbReference type="EMBL" id="MCW3474095.1"/>
    </source>
</evidence>
<accession>A0AA42CGR0</accession>
<dbReference type="RefSeq" id="WP_264712715.1">
    <property type="nucleotide sequence ID" value="NZ_JAPDNT010000002.1"/>
</dbReference>
<gene>
    <name evidence="5" type="ORF">OL599_05840</name>
</gene>
<dbReference type="CDD" id="cd03811">
    <property type="entry name" value="GT4_GT28_WabH-like"/>
    <property type="match status" value="1"/>
</dbReference>
<evidence type="ECO:0000313" key="6">
    <source>
        <dbReference type="Proteomes" id="UP001165679"/>
    </source>
</evidence>
<proteinExistence type="inferred from homology"/>
<evidence type="ECO:0000256" key="3">
    <source>
        <dbReference type="ARBA" id="ARBA00022679"/>
    </source>
</evidence>
<dbReference type="EMBL" id="JAPDNT010000002">
    <property type="protein sequence ID" value="MCW3474095.1"/>
    <property type="molecule type" value="Genomic_DNA"/>
</dbReference>
<sequence>MTRIAQVMAGAAHGGAELFFERLCTALHDAGDAVLPVIRTNPERAALLRTAGIPPAELSFGTPLDLLTRPRLGRILREFQPRVVVTWMNRANMHTPRGDWVRVGRLGGYYDPRYYRGCDHLVGNTRGIVAWLRAQGWADARTHYLPNFVEDFAATAPATGLPAGRPLLLALGRLHTDKGFDTLIRALPRLPGVALAIAGTGPELAALQALAGREGVAGRVHFLGWRKDAGALLRAADLFVCSSRVEPLGNMVIEAWSAGRPMVAVSAAGPAELIRHGQDGLLVPREDPAALAAGIAELLDDPARAATLSQAGRARFEAEFAQTPVVAQWRNFLATVER</sequence>
<dbReference type="PANTHER" id="PTHR12526:SF640">
    <property type="entry name" value="COLANIC ACID BIOSYNTHESIS GLYCOSYLTRANSFERASE WCAL-RELATED"/>
    <property type="match status" value="1"/>
</dbReference>
<protein>
    <submittedName>
        <fullName evidence="5">Glycosyltransferase</fullName>
    </submittedName>
</protein>
<dbReference type="Pfam" id="PF13692">
    <property type="entry name" value="Glyco_trans_1_4"/>
    <property type="match status" value="1"/>
</dbReference>
<dbReference type="Pfam" id="PF13439">
    <property type="entry name" value="Glyco_transf_4"/>
    <property type="match status" value="1"/>
</dbReference>
<dbReference type="AlphaFoldDB" id="A0AA42CGR0"/>
<dbReference type="GO" id="GO:0016757">
    <property type="term" value="F:glycosyltransferase activity"/>
    <property type="evidence" value="ECO:0007669"/>
    <property type="project" value="UniProtKB-KW"/>
</dbReference>
<keyword evidence="3" id="KW-0808">Transferase</keyword>
<keyword evidence="6" id="KW-1185">Reference proteome</keyword>
<reference evidence="5" key="2">
    <citation type="submission" date="2022-10" db="EMBL/GenBank/DDBJ databases">
        <authorList>
            <person name="Trinh H.N."/>
        </authorList>
    </citation>
    <scope>NUCLEOTIDE SEQUENCE</scope>
    <source>
        <strain evidence="5">RN2-1</strain>
    </source>
</reference>
<evidence type="ECO:0000256" key="2">
    <source>
        <dbReference type="ARBA" id="ARBA00022676"/>
    </source>
</evidence>
<dbReference type="PANTHER" id="PTHR12526">
    <property type="entry name" value="GLYCOSYLTRANSFERASE"/>
    <property type="match status" value="1"/>
</dbReference>
<reference evidence="5" key="1">
    <citation type="submission" date="2022-09" db="EMBL/GenBank/DDBJ databases">
        <title>Rhodovastum sp. nov. RN2-1 isolated from soil in Seongnam, South Korea.</title>
        <authorList>
            <person name="Le N.T."/>
        </authorList>
    </citation>
    <scope>NUCLEOTIDE SEQUENCE</scope>
    <source>
        <strain evidence="5">RN2-1</strain>
    </source>
</reference>
<organism evidence="5 6">
    <name type="scientific">Limobrevibacterium gyesilva</name>
    <dbReference type="NCBI Taxonomy" id="2991712"/>
    <lineage>
        <taxon>Bacteria</taxon>
        <taxon>Pseudomonadati</taxon>
        <taxon>Pseudomonadota</taxon>
        <taxon>Alphaproteobacteria</taxon>
        <taxon>Acetobacterales</taxon>
        <taxon>Acetobacteraceae</taxon>
        <taxon>Limobrevibacterium</taxon>
    </lineage>
</organism>
<name>A0AA42CGR0_9PROT</name>
<dbReference type="InterPro" id="IPR028098">
    <property type="entry name" value="Glyco_trans_4-like_N"/>
</dbReference>
<dbReference type="Gene3D" id="3.40.50.2000">
    <property type="entry name" value="Glycogen Phosphorylase B"/>
    <property type="match status" value="2"/>
</dbReference>
<dbReference type="SUPFAM" id="SSF53756">
    <property type="entry name" value="UDP-Glycosyltransferase/glycogen phosphorylase"/>
    <property type="match status" value="1"/>
</dbReference>
<keyword evidence="2" id="KW-0328">Glycosyltransferase</keyword>
<feature type="domain" description="Glycosyltransferase subfamily 4-like N-terminal" evidence="4">
    <location>
        <begin position="14"/>
        <end position="150"/>
    </location>
</feature>
<comment type="caution">
    <text evidence="5">The sequence shown here is derived from an EMBL/GenBank/DDBJ whole genome shotgun (WGS) entry which is preliminary data.</text>
</comment>
<evidence type="ECO:0000256" key="1">
    <source>
        <dbReference type="ARBA" id="ARBA00009481"/>
    </source>
</evidence>
<evidence type="ECO:0000259" key="4">
    <source>
        <dbReference type="Pfam" id="PF13439"/>
    </source>
</evidence>
<dbReference type="Proteomes" id="UP001165679">
    <property type="component" value="Unassembled WGS sequence"/>
</dbReference>